<dbReference type="GO" id="GO:0000977">
    <property type="term" value="F:RNA polymerase II transcription regulatory region sequence-specific DNA binding"/>
    <property type="evidence" value="ECO:0007669"/>
    <property type="project" value="TreeGrafter"/>
</dbReference>
<dbReference type="InterPro" id="IPR036236">
    <property type="entry name" value="Znf_C2H2_sf"/>
</dbReference>
<name>A0AAN6PVX4_9PEZI</name>
<dbReference type="GO" id="GO:0000981">
    <property type="term" value="F:DNA-binding transcription factor activity, RNA polymerase II-specific"/>
    <property type="evidence" value="ECO:0007669"/>
    <property type="project" value="TreeGrafter"/>
</dbReference>
<evidence type="ECO:0000256" key="2">
    <source>
        <dbReference type="ARBA" id="ARBA00022737"/>
    </source>
</evidence>
<evidence type="ECO:0000256" key="5">
    <source>
        <dbReference type="PROSITE-ProRule" id="PRU00042"/>
    </source>
</evidence>
<evidence type="ECO:0000313" key="7">
    <source>
        <dbReference type="EMBL" id="KAK4098046.1"/>
    </source>
</evidence>
<evidence type="ECO:0000259" key="6">
    <source>
        <dbReference type="PROSITE" id="PS50157"/>
    </source>
</evidence>
<dbReference type="AlphaFoldDB" id="A0AAN6PVX4"/>
<dbReference type="Gene3D" id="3.30.160.60">
    <property type="entry name" value="Classic Zinc Finger"/>
    <property type="match status" value="2"/>
</dbReference>
<gene>
    <name evidence="7" type="ORF">N658DRAFT_509844</name>
</gene>
<keyword evidence="2" id="KW-0677">Repeat</keyword>
<sequence>MEVHRISSLASQSLGREFAEAFTGQAPVTRRTCRPEYECDNCDEYFGSEFARRQHMIEDHLYCSDCDRYFQNFNNIKQHLNSRTHRGSTINCPFCAASYTTATGITHHLERGSCPYAPNLDRHELFRLVRSRDPRGLISNHAIEPEIVTYTADRRSWNGRGYECNFCYRTFVSLNGLNMHLNSPAHQEVLYHCPNQRCGAEFKTLAAIINHLESEKCGAMRFETVQRRIGDIVSGNRLLRF</sequence>
<keyword evidence="8" id="KW-1185">Reference proteome</keyword>
<dbReference type="PROSITE" id="PS00028">
    <property type="entry name" value="ZINC_FINGER_C2H2_1"/>
    <property type="match status" value="2"/>
</dbReference>
<dbReference type="SUPFAM" id="SSF57667">
    <property type="entry name" value="beta-beta-alpha zinc fingers"/>
    <property type="match status" value="2"/>
</dbReference>
<feature type="domain" description="C2H2-type" evidence="6">
    <location>
        <begin position="61"/>
        <end position="90"/>
    </location>
</feature>
<dbReference type="PROSITE" id="PS50157">
    <property type="entry name" value="ZINC_FINGER_C2H2_2"/>
    <property type="match status" value="2"/>
</dbReference>
<dbReference type="PANTHER" id="PTHR24409:SF356">
    <property type="entry name" value="C2H2 FINGER DOMAIN TRANSCRIPTION FACTOR (EUROFUNG)"/>
    <property type="match status" value="1"/>
</dbReference>
<protein>
    <recommendedName>
        <fullName evidence="6">C2H2-type domain-containing protein</fullName>
    </recommendedName>
</protein>
<evidence type="ECO:0000313" key="8">
    <source>
        <dbReference type="Proteomes" id="UP001305647"/>
    </source>
</evidence>
<evidence type="ECO:0000256" key="4">
    <source>
        <dbReference type="ARBA" id="ARBA00022833"/>
    </source>
</evidence>
<dbReference type="SMART" id="SM00355">
    <property type="entry name" value="ZnF_C2H2"/>
    <property type="match status" value="5"/>
</dbReference>
<feature type="domain" description="C2H2-type" evidence="6">
    <location>
        <begin position="162"/>
        <end position="186"/>
    </location>
</feature>
<evidence type="ECO:0000256" key="1">
    <source>
        <dbReference type="ARBA" id="ARBA00022723"/>
    </source>
</evidence>
<dbReference type="GO" id="GO:0008270">
    <property type="term" value="F:zinc ion binding"/>
    <property type="evidence" value="ECO:0007669"/>
    <property type="project" value="UniProtKB-KW"/>
</dbReference>
<dbReference type="Pfam" id="PF12874">
    <property type="entry name" value="zf-met"/>
    <property type="match status" value="1"/>
</dbReference>
<accession>A0AAN6PVX4</accession>
<proteinExistence type="predicted"/>
<reference evidence="7" key="1">
    <citation type="journal article" date="2023" name="Mol. Phylogenet. Evol.">
        <title>Genome-scale phylogeny and comparative genomics of the fungal order Sordariales.</title>
        <authorList>
            <person name="Hensen N."/>
            <person name="Bonometti L."/>
            <person name="Westerberg I."/>
            <person name="Brannstrom I.O."/>
            <person name="Guillou S."/>
            <person name="Cros-Aarteil S."/>
            <person name="Calhoun S."/>
            <person name="Haridas S."/>
            <person name="Kuo A."/>
            <person name="Mondo S."/>
            <person name="Pangilinan J."/>
            <person name="Riley R."/>
            <person name="LaButti K."/>
            <person name="Andreopoulos B."/>
            <person name="Lipzen A."/>
            <person name="Chen C."/>
            <person name="Yan M."/>
            <person name="Daum C."/>
            <person name="Ng V."/>
            <person name="Clum A."/>
            <person name="Steindorff A."/>
            <person name="Ohm R.A."/>
            <person name="Martin F."/>
            <person name="Silar P."/>
            <person name="Natvig D.O."/>
            <person name="Lalanne C."/>
            <person name="Gautier V."/>
            <person name="Ament-Velasquez S.L."/>
            <person name="Kruys A."/>
            <person name="Hutchinson M.I."/>
            <person name="Powell A.J."/>
            <person name="Barry K."/>
            <person name="Miller A.N."/>
            <person name="Grigoriev I.V."/>
            <person name="Debuchy R."/>
            <person name="Gladieux P."/>
            <person name="Hiltunen Thoren M."/>
            <person name="Johannesson H."/>
        </authorList>
    </citation>
    <scope>NUCLEOTIDE SEQUENCE</scope>
    <source>
        <strain evidence="7">CBS 757.83</strain>
    </source>
</reference>
<dbReference type="EMBL" id="MU863663">
    <property type="protein sequence ID" value="KAK4098046.1"/>
    <property type="molecule type" value="Genomic_DNA"/>
</dbReference>
<dbReference type="Proteomes" id="UP001305647">
    <property type="component" value="Unassembled WGS sequence"/>
</dbReference>
<dbReference type="GO" id="GO:0005634">
    <property type="term" value="C:nucleus"/>
    <property type="evidence" value="ECO:0007669"/>
    <property type="project" value="TreeGrafter"/>
</dbReference>
<dbReference type="Pfam" id="PF13912">
    <property type="entry name" value="zf-C2H2_6"/>
    <property type="match status" value="1"/>
</dbReference>
<keyword evidence="3 5" id="KW-0863">Zinc-finger</keyword>
<evidence type="ECO:0000256" key="3">
    <source>
        <dbReference type="ARBA" id="ARBA00022771"/>
    </source>
</evidence>
<dbReference type="InterPro" id="IPR013087">
    <property type="entry name" value="Znf_C2H2_type"/>
</dbReference>
<keyword evidence="1" id="KW-0479">Metal-binding</keyword>
<comment type="caution">
    <text evidence="7">The sequence shown here is derived from an EMBL/GenBank/DDBJ whole genome shotgun (WGS) entry which is preliminary data.</text>
</comment>
<reference evidence="7" key="2">
    <citation type="submission" date="2023-05" db="EMBL/GenBank/DDBJ databases">
        <authorList>
            <consortium name="Lawrence Berkeley National Laboratory"/>
            <person name="Steindorff A."/>
            <person name="Hensen N."/>
            <person name="Bonometti L."/>
            <person name="Westerberg I."/>
            <person name="Brannstrom I.O."/>
            <person name="Guillou S."/>
            <person name="Cros-Aarteil S."/>
            <person name="Calhoun S."/>
            <person name="Haridas S."/>
            <person name="Kuo A."/>
            <person name="Mondo S."/>
            <person name="Pangilinan J."/>
            <person name="Riley R."/>
            <person name="Labutti K."/>
            <person name="Andreopoulos B."/>
            <person name="Lipzen A."/>
            <person name="Chen C."/>
            <person name="Yanf M."/>
            <person name="Daum C."/>
            <person name="Ng V."/>
            <person name="Clum A."/>
            <person name="Ohm R."/>
            <person name="Martin F."/>
            <person name="Silar P."/>
            <person name="Natvig D."/>
            <person name="Lalanne C."/>
            <person name="Gautier V."/>
            <person name="Ament-Velasquez S.L."/>
            <person name="Kruys A."/>
            <person name="Hutchinson M.I."/>
            <person name="Powell A.J."/>
            <person name="Barry K."/>
            <person name="Miller A.N."/>
            <person name="Grigoriev I.V."/>
            <person name="Debuchy R."/>
            <person name="Gladieux P."/>
            <person name="Thoren M.H."/>
            <person name="Johannesson H."/>
        </authorList>
    </citation>
    <scope>NUCLEOTIDE SEQUENCE</scope>
    <source>
        <strain evidence="7">CBS 757.83</strain>
    </source>
</reference>
<organism evidence="7 8">
    <name type="scientific">Parathielavia hyrcaniae</name>
    <dbReference type="NCBI Taxonomy" id="113614"/>
    <lineage>
        <taxon>Eukaryota</taxon>
        <taxon>Fungi</taxon>
        <taxon>Dikarya</taxon>
        <taxon>Ascomycota</taxon>
        <taxon>Pezizomycotina</taxon>
        <taxon>Sordariomycetes</taxon>
        <taxon>Sordariomycetidae</taxon>
        <taxon>Sordariales</taxon>
        <taxon>Chaetomiaceae</taxon>
        <taxon>Parathielavia</taxon>
    </lineage>
</organism>
<keyword evidence="4" id="KW-0862">Zinc</keyword>
<dbReference type="PANTHER" id="PTHR24409">
    <property type="entry name" value="ZINC FINGER PROTEIN 142"/>
    <property type="match status" value="1"/>
</dbReference>